<comment type="caution">
    <text evidence="3">The sequence shown here is derived from an EMBL/GenBank/DDBJ whole genome shotgun (WGS) entry which is preliminary data.</text>
</comment>
<feature type="signal peptide" evidence="1">
    <location>
        <begin position="1"/>
        <end position="17"/>
    </location>
</feature>
<dbReference type="PANTHER" id="PTHR46535">
    <property type="entry name" value="NEDD4-BINDING PROTEIN 2"/>
    <property type="match status" value="1"/>
</dbReference>
<dbReference type="InterPro" id="IPR052772">
    <property type="entry name" value="Endo/PolyKinase_Domain-Protein"/>
</dbReference>
<dbReference type="InterPro" id="IPR002625">
    <property type="entry name" value="Smr_dom"/>
</dbReference>
<dbReference type="STRING" id="10195.A0A3M7Q6X7"/>
<evidence type="ECO:0000256" key="1">
    <source>
        <dbReference type="SAM" id="SignalP"/>
    </source>
</evidence>
<keyword evidence="1" id="KW-0732">Signal</keyword>
<dbReference type="SUPFAM" id="SSF160443">
    <property type="entry name" value="SMR domain-like"/>
    <property type="match status" value="1"/>
</dbReference>
<dbReference type="AlphaFoldDB" id="A0A3M7Q6X7"/>
<protein>
    <submittedName>
        <fullName evidence="3">NEDD4-binding 2</fullName>
    </submittedName>
</protein>
<feature type="chain" id="PRO_5018140543" evidence="1">
    <location>
        <begin position="18"/>
        <end position="296"/>
    </location>
</feature>
<dbReference type="OrthoDB" id="3231855at2759"/>
<organism evidence="3 4">
    <name type="scientific">Brachionus plicatilis</name>
    <name type="common">Marine rotifer</name>
    <name type="synonym">Brachionus muelleri</name>
    <dbReference type="NCBI Taxonomy" id="10195"/>
    <lineage>
        <taxon>Eukaryota</taxon>
        <taxon>Metazoa</taxon>
        <taxon>Spiralia</taxon>
        <taxon>Gnathifera</taxon>
        <taxon>Rotifera</taxon>
        <taxon>Eurotatoria</taxon>
        <taxon>Monogononta</taxon>
        <taxon>Pseudotrocha</taxon>
        <taxon>Ploima</taxon>
        <taxon>Brachionidae</taxon>
        <taxon>Brachionus</taxon>
    </lineage>
</organism>
<dbReference type="Proteomes" id="UP000276133">
    <property type="component" value="Unassembled WGS sequence"/>
</dbReference>
<dbReference type="EMBL" id="REGN01007138">
    <property type="protein sequence ID" value="RNA07156.1"/>
    <property type="molecule type" value="Genomic_DNA"/>
</dbReference>
<dbReference type="InterPro" id="IPR013899">
    <property type="entry name" value="DUF1771"/>
</dbReference>
<keyword evidence="4" id="KW-1185">Reference proteome</keyword>
<evidence type="ECO:0000259" key="2">
    <source>
        <dbReference type="PROSITE" id="PS50828"/>
    </source>
</evidence>
<dbReference type="Gene3D" id="3.30.1370.110">
    <property type="match status" value="1"/>
</dbReference>
<dbReference type="GO" id="GO:0005634">
    <property type="term" value="C:nucleus"/>
    <property type="evidence" value="ECO:0007669"/>
    <property type="project" value="TreeGrafter"/>
</dbReference>
<proteinExistence type="predicted"/>
<dbReference type="InterPro" id="IPR036063">
    <property type="entry name" value="Smr_dom_sf"/>
</dbReference>
<dbReference type="PANTHER" id="PTHR46535:SF1">
    <property type="entry name" value="NEDD4-BINDING PROTEIN 2"/>
    <property type="match status" value="1"/>
</dbReference>
<reference evidence="3 4" key="1">
    <citation type="journal article" date="2018" name="Sci. Rep.">
        <title>Genomic signatures of local adaptation to the degree of environmental predictability in rotifers.</title>
        <authorList>
            <person name="Franch-Gras L."/>
            <person name="Hahn C."/>
            <person name="Garcia-Roger E.M."/>
            <person name="Carmona M.J."/>
            <person name="Serra M."/>
            <person name="Gomez A."/>
        </authorList>
    </citation>
    <scope>NUCLEOTIDE SEQUENCE [LARGE SCALE GENOMIC DNA]</scope>
    <source>
        <strain evidence="3">HYR1</strain>
    </source>
</reference>
<evidence type="ECO:0000313" key="4">
    <source>
        <dbReference type="Proteomes" id="UP000276133"/>
    </source>
</evidence>
<evidence type="ECO:0000313" key="3">
    <source>
        <dbReference type="EMBL" id="RNA07156.1"/>
    </source>
</evidence>
<accession>A0A3M7Q6X7</accession>
<gene>
    <name evidence="3" type="ORF">BpHYR1_048414</name>
</gene>
<sequence>MCLLLLIKVLNLKLFKQSSIESEIPSRNELHQTLEIITNGEDKWLNPSELIKDILKKDKLNVNSNYHGRVRRTHIYQLFRGILIKFVEIRLNHLPAIFGLPLIMIDRDCLIREQTQVFDIKSVCKSNGVEKATDVLNEFNSVQCMLKNEENEESGRELASKFSLIRQSYFEKAAEAHSRGWGAVAQYYADMGHHHTKMMEFSNQQAVVQIFNANNPDYRNSNTLDLHGLHVKEAIGVLKDVINQKKMELTYSNGKKMKSYIFVITGCGHNSENGPRLRPNVINFLNQTNVRNKSNK</sequence>
<dbReference type="SMART" id="SM01162">
    <property type="entry name" value="DUF1771"/>
    <property type="match status" value="1"/>
</dbReference>
<dbReference type="GO" id="GO:0004519">
    <property type="term" value="F:endonuclease activity"/>
    <property type="evidence" value="ECO:0007669"/>
    <property type="project" value="TreeGrafter"/>
</dbReference>
<name>A0A3M7Q6X7_BRAPC</name>
<feature type="domain" description="Smr" evidence="2">
    <location>
        <begin position="224"/>
        <end position="296"/>
    </location>
</feature>
<dbReference type="Pfam" id="PF08590">
    <property type="entry name" value="DUF1771"/>
    <property type="match status" value="1"/>
</dbReference>
<dbReference type="PROSITE" id="PS50828">
    <property type="entry name" value="SMR"/>
    <property type="match status" value="1"/>
</dbReference>